<evidence type="ECO:0000256" key="3">
    <source>
        <dbReference type="ARBA" id="ARBA00022630"/>
    </source>
</evidence>
<dbReference type="Proteomes" id="UP000556700">
    <property type="component" value="Unassembled WGS sequence"/>
</dbReference>
<feature type="domain" description="Nitroreductase" evidence="8">
    <location>
        <begin position="17"/>
        <end position="179"/>
    </location>
</feature>
<reference evidence="9 10" key="1">
    <citation type="submission" date="2020-06" db="EMBL/GenBank/DDBJ databases">
        <authorList>
            <person name="Criscuolo A."/>
        </authorList>
    </citation>
    <scope>NUCLEOTIDE SEQUENCE [LARGE SCALE GENOMIC DNA]</scope>
    <source>
        <strain evidence="10">CIP 110025</strain>
    </source>
</reference>
<keyword evidence="5" id="KW-0521">NADP</keyword>
<accession>A0A6V6YXJ1</accession>
<dbReference type="Pfam" id="PF00881">
    <property type="entry name" value="Nitroreductase"/>
    <property type="match status" value="1"/>
</dbReference>
<dbReference type="CDD" id="cd02135">
    <property type="entry name" value="YdjA-like"/>
    <property type="match status" value="1"/>
</dbReference>
<evidence type="ECO:0000256" key="2">
    <source>
        <dbReference type="ARBA" id="ARBA00007118"/>
    </source>
</evidence>
<comment type="cofactor">
    <cofactor evidence="1">
        <name>FMN</name>
        <dbReference type="ChEBI" id="CHEBI:58210"/>
    </cofactor>
</comment>
<keyword evidence="3" id="KW-0285">Flavoprotein</keyword>
<organism evidence="9 10">
    <name type="scientific">Flavobacterium chungangense</name>
    <dbReference type="NCBI Taxonomy" id="554283"/>
    <lineage>
        <taxon>Bacteria</taxon>
        <taxon>Pseudomonadati</taxon>
        <taxon>Bacteroidota</taxon>
        <taxon>Flavobacteriia</taxon>
        <taxon>Flavobacteriales</taxon>
        <taxon>Flavobacteriaceae</taxon>
        <taxon>Flavobacterium</taxon>
    </lineage>
</organism>
<dbReference type="AlphaFoldDB" id="A0A6V6YXJ1"/>
<dbReference type="PANTHER" id="PTHR43821:SF1">
    <property type="entry name" value="NAD(P)H NITROREDUCTASE YDJA-RELATED"/>
    <property type="match status" value="1"/>
</dbReference>
<comment type="caution">
    <text evidence="9">The sequence shown here is derived from an EMBL/GenBank/DDBJ whole genome shotgun (WGS) entry which is preliminary data.</text>
</comment>
<evidence type="ECO:0000256" key="4">
    <source>
        <dbReference type="ARBA" id="ARBA00022643"/>
    </source>
</evidence>
<dbReference type="InterPro" id="IPR029479">
    <property type="entry name" value="Nitroreductase"/>
</dbReference>
<dbReference type="InterPro" id="IPR000415">
    <property type="entry name" value="Nitroreductase-like"/>
</dbReference>
<evidence type="ECO:0000256" key="6">
    <source>
        <dbReference type="ARBA" id="ARBA00023002"/>
    </source>
</evidence>
<keyword evidence="4" id="KW-0288">FMN</keyword>
<proteinExistence type="inferred from homology"/>
<keyword evidence="7" id="KW-0520">NAD</keyword>
<dbReference type="PANTHER" id="PTHR43821">
    <property type="entry name" value="NAD(P)H NITROREDUCTASE YDJA-RELATED"/>
    <property type="match status" value="1"/>
</dbReference>
<evidence type="ECO:0000259" key="8">
    <source>
        <dbReference type="Pfam" id="PF00881"/>
    </source>
</evidence>
<dbReference type="GO" id="GO:0016491">
    <property type="term" value="F:oxidoreductase activity"/>
    <property type="evidence" value="ECO:0007669"/>
    <property type="project" value="UniProtKB-KW"/>
</dbReference>
<evidence type="ECO:0000256" key="7">
    <source>
        <dbReference type="ARBA" id="ARBA00023027"/>
    </source>
</evidence>
<gene>
    <name evidence="9" type="ORF">FLACHUCJ7_01694</name>
</gene>
<evidence type="ECO:0000313" key="9">
    <source>
        <dbReference type="EMBL" id="CAD0004029.1"/>
    </source>
</evidence>
<evidence type="ECO:0000256" key="1">
    <source>
        <dbReference type="ARBA" id="ARBA00001917"/>
    </source>
</evidence>
<keyword evidence="6" id="KW-0560">Oxidoreductase</keyword>
<evidence type="ECO:0000256" key="5">
    <source>
        <dbReference type="ARBA" id="ARBA00022857"/>
    </source>
</evidence>
<evidence type="ECO:0000313" key="10">
    <source>
        <dbReference type="Proteomes" id="UP000556700"/>
    </source>
</evidence>
<dbReference type="RefSeq" id="WP_031453246.1">
    <property type="nucleotide sequence ID" value="NZ_CAIJDO010000121.1"/>
</dbReference>
<name>A0A6V6YXJ1_9FLAO</name>
<dbReference type="SUPFAM" id="SSF55469">
    <property type="entry name" value="FMN-dependent nitroreductase-like"/>
    <property type="match status" value="1"/>
</dbReference>
<comment type="similarity">
    <text evidence="2">Belongs to the nitroreductase family.</text>
</comment>
<dbReference type="InterPro" id="IPR052530">
    <property type="entry name" value="NAD(P)H_nitroreductase"/>
</dbReference>
<dbReference type="EMBL" id="CAIJDO010000121">
    <property type="protein sequence ID" value="CAD0004029.1"/>
    <property type="molecule type" value="Genomic_DNA"/>
</dbReference>
<dbReference type="InterPro" id="IPR026021">
    <property type="entry name" value="YdjA-like"/>
</dbReference>
<protein>
    <submittedName>
        <fullName evidence="9">Nitroreductase</fullName>
    </submittedName>
</protein>
<sequence>MEKTKICSDSEAITRIIRFRKSIYADSYTGESLPDEVLKEILINATWAPTHKMTEPWRFIVLSGSQLSKYGDFMADYYKHLYEDIPDAQKKAAKYNYLKEYPLNAACMIGVILSKSRSVDIPEWEELAAVSCAVQNMAISATSYNLGSYWATGGSAVEYVRTFGLEDHEQSLGLFFIGYPDSPALSVTKRRTSIDKKVSWFI</sequence>
<keyword evidence="10" id="KW-1185">Reference proteome</keyword>
<dbReference type="Gene3D" id="3.40.109.10">
    <property type="entry name" value="NADH Oxidase"/>
    <property type="match status" value="1"/>
</dbReference>